<comment type="caution">
    <text evidence="1">The sequence shown here is derived from an EMBL/GenBank/DDBJ whole genome shotgun (WGS) entry which is preliminary data.</text>
</comment>
<keyword evidence="2" id="KW-1185">Reference proteome</keyword>
<evidence type="ECO:0000313" key="1">
    <source>
        <dbReference type="EMBL" id="EZG43127.1"/>
    </source>
</evidence>
<protein>
    <submittedName>
        <fullName evidence="1">Uncharacterized protein</fullName>
    </submittedName>
</protein>
<dbReference type="AlphaFoldDB" id="A0A023AX15"/>
<sequence>MSPDTMSLLSFRDYRRFMNEADVYHVDYEDRLAQKKVQESVPVIIGEEAEAKSRKEQQDAFVRGTKHLSEEDRDLLWALVLKYEQAWLAPRVGTLVTK</sequence>
<name>A0A023AX15_GRENI</name>
<gene>
    <name evidence="1" type="ORF">GNI_186530</name>
</gene>
<evidence type="ECO:0000313" key="2">
    <source>
        <dbReference type="Proteomes" id="UP000019763"/>
    </source>
</evidence>
<dbReference type="Proteomes" id="UP000019763">
    <property type="component" value="Unassembled WGS sequence"/>
</dbReference>
<dbReference type="RefSeq" id="XP_011133618.1">
    <property type="nucleotide sequence ID" value="XM_011135316.1"/>
</dbReference>
<proteinExistence type="predicted"/>
<accession>A0A023AX15</accession>
<organism evidence="1 2">
    <name type="scientific">Gregarina niphandrodes</name>
    <name type="common">Septate eugregarine</name>
    <dbReference type="NCBI Taxonomy" id="110365"/>
    <lineage>
        <taxon>Eukaryota</taxon>
        <taxon>Sar</taxon>
        <taxon>Alveolata</taxon>
        <taxon>Apicomplexa</taxon>
        <taxon>Conoidasida</taxon>
        <taxon>Gregarinasina</taxon>
        <taxon>Eugregarinorida</taxon>
        <taxon>Gregarinidae</taxon>
        <taxon>Gregarina</taxon>
    </lineage>
</organism>
<dbReference type="GeneID" id="22916190"/>
<reference evidence="1" key="1">
    <citation type="submission" date="2013-12" db="EMBL/GenBank/DDBJ databases">
        <authorList>
            <person name="Omoto C.K."/>
            <person name="Sibley D."/>
            <person name="Venepally P."/>
            <person name="Hadjithomas M."/>
            <person name="Karamycheva S."/>
            <person name="Brunk B."/>
            <person name="Roos D."/>
            <person name="Caler E."/>
            <person name="Lorenzi H."/>
        </authorList>
    </citation>
    <scope>NUCLEOTIDE SEQUENCE</scope>
</reference>
<dbReference type="VEuPathDB" id="CryptoDB:GNI_186530"/>
<dbReference type="EMBL" id="AFNH02001416">
    <property type="protein sequence ID" value="EZG43127.1"/>
    <property type="molecule type" value="Genomic_DNA"/>
</dbReference>